<dbReference type="PANTHER" id="PTHR45138:SF9">
    <property type="entry name" value="DIGUANYLATE CYCLASE DGCM-RELATED"/>
    <property type="match status" value="1"/>
</dbReference>
<dbReference type="InterPro" id="IPR050469">
    <property type="entry name" value="Diguanylate_Cyclase"/>
</dbReference>
<dbReference type="PANTHER" id="PTHR45138">
    <property type="entry name" value="REGULATORY COMPONENTS OF SENSORY TRANSDUCTION SYSTEM"/>
    <property type="match status" value="1"/>
</dbReference>
<gene>
    <name evidence="4" type="ORF">Desaf_2706</name>
</gene>
<dbReference type="GO" id="GO:0005886">
    <property type="term" value="C:plasma membrane"/>
    <property type="evidence" value="ECO:0007669"/>
    <property type="project" value="TreeGrafter"/>
</dbReference>
<dbReference type="STRING" id="690850.Desaf_2706"/>
<evidence type="ECO:0000259" key="3">
    <source>
        <dbReference type="PROSITE" id="PS50887"/>
    </source>
</evidence>
<dbReference type="HOGENOM" id="CLU_000445_11_5_7"/>
<sequence>MSASAYREKLLQELAVLRDVAATALGERHGRDSTAVFKVFSGLSLDVWTRLASEVDSGPLLALPLEGDIYPFVMHLVRTMEDLAAQADFDSTTGLPGRISFAWALENEVERAVRNQTSLSVALLDIDWTDRTTGISIPAGEGLEELVAQVAAIITAGRRRYDFIARMSDNRFALFFPGIGLQRTTSTLERLQNDVCTMNAQAEHVACNVGIASIKGRIPMTGKEFIALAENALAEAKTKGDNALVAAAIPDIAVTPKSTLVHSREKQFLFTGC</sequence>
<dbReference type="KEGG" id="daf:Desaf_2706"/>
<dbReference type="Proteomes" id="UP000007844">
    <property type="component" value="Chromosome"/>
</dbReference>
<dbReference type="PROSITE" id="PS50887">
    <property type="entry name" value="GGDEF"/>
    <property type="match status" value="1"/>
</dbReference>
<dbReference type="SMART" id="SM00267">
    <property type="entry name" value="GGDEF"/>
    <property type="match status" value="1"/>
</dbReference>
<comment type="catalytic activity">
    <reaction evidence="2">
        <text>2 GTP = 3',3'-c-di-GMP + 2 diphosphate</text>
        <dbReference type="Rhea" id="RHEA:24898"/>
        <dbReference type="ChEBI" id="CHEBI:33019"/>
        <dbReference type="ChEBI" id="CHEBI:37565"/>
        <dbReference type="ChEBI" id="CHEBI:58805"/>
        <dbReference type="EC" id="2.7.7.65"/>
    </reaction>
</comment>
<dbReference type="InterPro" id="IPR029787">
    <property type="entry name" value="Nucleotide_cyclase"/>
</dbReference>
<reference evidence="4 5" key="1">
    <citation type="journal article" date="2011" name="J. Bacteriol.">
        <title>Genome sequence of the mercury-methylating and pleomorphic Desulfovibrio africanus Strain Walvis Bay.</title>
        <authorList>
            <person name="Brown S.D."/>
            <person name="Wall J.D."/>
            <person name="Kucken A.M."/>
            <person name="Gilmour C.C."/>
            <person name="Podar M."/>
            <person name="Brandt C.C."/>
            <person name="Teshima H."/>
            <person name="Detter J.C."/>
            <person name="Han C.S."/>
            <person name="Land M.L."/>
            <person name="Lucas S."/>
            <person name="Han J."/>
            <person name="Pennacchio L."/>
            <person name="Nolan M."/>
            <person name="Pitluck S."/>
            <person name="Woyke T."/>
            <person name="Goodwin L."/>
            <person name="Palumbo A.V."/>
            <person name="Elias D.A."/>
        </authorList>
    </citation>
    <scope>NUCLEOTIDE SEQUENCE [LARGE SCALE GENOMIC DNA]</scope>
    <source>
        <strain evidence="4 5">Walvis Bay</strain>
    </source>
</reference>
<dbReference type="AlphaFoldDB" id="F3Z0U3"/>
<evidence type="ECO:0000256" key="2">
    <source>
        <dbReference type="ARBA" id="ARBA00034247"/>
    </source>
</evidence>
<dbReference type="Pfam" id="PF00990">
    <property type="entry name" value="GGDEF"/>
    <property type="match status" value="1"/>
</dbReference>
<dbReference type="GO" id="GO:1902201">
    <property type="term" value="P:negative regulation of bacterial-type flagellum-dependent cell motility"/>
    <property type="evidence" value="ECO:0007669"/>
    <property type="project" value="TreeGrafter"/>
</dbReference>
<dbReference type="eggNOG" id="COG3706">
    <property type="taxonomic scope" value="Bacteria"/>
</dbReference>
<evidence type="ECO:0000313" key="4">
    <source>
        <dbReference type="EMBL" id="EGJ51021.1"/>
    </source>
</evidence>
<dbReference type="EC" id="2.7.7.65" evidence="1"/>
<dbReference type="SUPFAM" id="SSF55073">
    <property type="entry name" value="Nucleotide cyclase"/>
    <property type="match status" value="1"/>
</dbReference>
<organism evidence="4 5">
    <name type="scientific">Desulfocurvibacter africanus subsp. africanus str. Walvis Bay</name>
    <dbReference type="NCBI Taxonomy" id="690850"/>
    <lineage>
        <taxon>Bacteria</taxon>
        <taxon>Pseudomonadati</taxon>
        <taxon>Thermodesulfobacteriota</taxon>
        <taxon>Desulfovibrionia</taxon>
        <taxon>Desulfovibrionales</taxon>
        <taxon>Desulfovibrionaceae</taxon>
        <taxon>Desulfocurvibacter</taxon>
    </lineage>
</organism>
<dbReference type="NCBIfam" id="TIGR00254">
    <property type="entry name" value="GGDEF"/>
    <property type="match status" value="1"/>
</dbReference>
<dbReference type="InterPro" id="IPR000160">
    <property type="entry name" value="GGDEF_dom"/>
</dbReference>
<evidence type="ECO:0000313" key="5">
    <source>
        <dbReference type="Proteomes" id="UP000007844"/>
    </source>
</evidence>
<name>F3Z0U3_DESAF</name>
<dbReference type="GO" id="GO:0052621">
    <property type="term" value="F:diguanylate cyclase activity"/>
    <property type="evidence" value="ECO:0007669"/>
    <property type="project" value="UniProtKB-EC"/>
</dbReference>
<keyword evidence="5" id="KW-1185">Reference proteome</keyword>
<dbReference type="EMBL" id="CP003221">
    <property type="protein sequence ID" value="EGJ51021.1"/>
    <property type="molecule type" value="Genomic_DNA"/>
</dbReference>
<proteinExistence type="predicted"/>
<protein>
    <recommendedName>
        <fullName evidence="1">diguanylate cyclase</fullName>
        <ecNumber evidence="1">2.7.7.65</ecNumber>
    </recommendedName>
</protein>
<dbReference type="RefSeq" id="WP_014260704.1">
    <property type="nucleotide sequence ID" value="NC_016629.1"/>
</dbReference>
<dbReference type="Gene3D" id="3.30.70.270">
    <property type="match status" value="1"/>
</dbReference>
<evidence type="ECO:0000256" key="1">
    <source>
        <dbReference type="ARBA" id="ARBA00012528"/>
    </source>
</evidence>
<dbReference type="GO" id="GO:0043709">
    <property type="term" value="P:cell adhesion involved in single-species biofilm formation"/>
    <property type="evidence" value="ECO:0007669"/>
    <property type="project" value="TreeGrafter"/>
</dbReference>
<dbReference type="InterPro" id="IPR043128">
    <property type="entry name" value="Rev_trsase/Diguanyl_cyclase"/>
</dbReference>
<accession>F3Z0U3</accession>
<feature type="domain" description="GGDEF" evidence="3">
    <location>
        <begin position="117"/>
        <end position="249"/>
    </location>
</feature>